<dbReference type="STRING" id="926556.Echvi_2005"/>
<organism evidence="1 2">
    <name type="scientific">Echinicola vietnamensis (strain DSM 17526 / LMG 23754 / KMM 6221)</name>
    <dbReference type="NCBI Taxonomy" id="926556"/>
    <lineage>
        <taxon>Bacteria</taxon>
        <taxon>Pseudomonadati</taxon>
        <taxon>Bacteroidota</taxon>
        <taxon>Cytophagia</taxon>
        <taxon>Cytophagales</taxon>
        <taxon>Cyclobacteriaceae</taxon>
        <taxon>Echinicola</taxon>
    </lineage>
</organism>
<keyword evidence="2" id="KW-1185">Reference proteome</keyword>
<evidence type="ECO:0000313" key="1">
    <source>
        <dbReference type="EMBL" id="AGA78258.1"/>
    </source>
</evidence>
<protein>
    <submittedName>
        <fullName evidence="1">Uncharacterized protein</fullName>
    </submittedName>
</protein>
<dbReference type="AlphaFoldDB" id="L0FYY3"/>
<sequence>MLTKIDIAHYYQRSPPVEGNQTINFFTISKVLNTLIINDI</sequence>
<name>L0FYY3_ECHVK</name>
<reference evidence="2" key="1">
    <citation type="submission" date="2012-02" db="EMBL/GenBank/DDBJ databases">
        <title>The complete genome of Echinicola vietnamensis DSM 17526.</title>
        <authorList>
            <person name="Lucas S."/>
            <person name="Copeland A."/>
            <person name="Lapidus A."/>
            <person name="Glavina del Rio T."/>
            <person name="Dalin E."/>
            <person name="Tice H."/>
            <person name="Bruce D."/>
            <person name="Goodwin L."/>
            <person name="Pitluck S."/>
            <person name="Peters L."/>
            <person name="Ovchinnikova G."/>
            <person name="Teshima H."/>
            <person name="Kyrpides N."/>
            <person name="Mavromatis K."/>
            <person name="Ivanova N."/>
            <person name="Brettin T."/>
            <person name="Detter J.C."/>
            <person name="Han C."/>
            <person name="Larimer F."/>
            <person name="Land M."/>
            <person name="Hauser L."/>
            <person name="Markowitz V."/>
            <person name="Cheng J.-F."/>
            <person name="Hugenholtz P."/>
            <person name="Woyke T."/>
            <person name="Wu D."/>
            <person name="Brambilla E."/>
            <person name="Klenk H.-P."/>
            <person name="Eisen J.A."/>
        </authorList>
    </citation>
    <scope>NUCLEOTIDE SEQUENCE [LARGE SCALE GENOMIC DNA]</scope>
    <source>
        <strain evidence="2">DSM 17526 / LMG 23754 / KMM 6221</strain>
    </source>
</reference>
<dbReference type="HOGENOM" id="CLU_3288651_0_0_10"/>
<gene>
    <name evidence="1" type="ordered locus">Echvi_2005</name>
</gene>
<accession>L0FYY3</accession>
<evidence type="ECO:0000313" key="2">
    <source>
        <dbReference type="Proteomes" id="UP000010796"/>
    </source>
</evidence>
<dbReference type="KEGG" id="evi:Echvi_2005"/>
<dbReference type="Proteomes" id="UP000010796">
    <property type="component" value="Chromosome"/>
</dbReference>
<proteinExistence type="predicted"/>
<dbReference type="EMBL" id="CP003346">
    <property type="protein sequence ID" value="AGA78258.1"/>
    <property type="molecule type" value="Genomic_DNA"/>
</dbReference>